<evidence type="ECO:0000259" key="1">
    <source>
        <dbReference type="Pfam" id="PF06048"/>
    </source>
</evidence>
<sequence length="826" mass="93536">MKNTQLMHEQAEVFAQSIVEKQNGFKFESVFQYTDENGDVIYWKLRAKNPDNGQKFIRSFSLKGSDFILKEPDFHEVFPQGNGSKPLYALYRISASKDQPIYVVEGEQKADYLNKLGLYATTTGGCQSVSKTDLSPLFGRSIIVWPDNDEPGLKFLDALNEAVHEKNTLVSVIKLDELNLESKDDVVDWVEKRAAIGQETSIKDVQNLIIVPYNSTGFKQVEKNNEAELHKKSEVLAAPMPHKNGQFEITSDGVHYLRMRDGELECFWLSTPVLILAKTRDQTSNDWGRLLKWVDDANVEHTWALPMETLQTDGADMRKALAHMGVTLSTSRSARELFQTYIANYPVDTFAKCVNKVGWHDHQYILPNNVIGENSSGEFIVYQSTYNVIDKYVQKGTLNDWQNNVAKYSENHDFLVLALSSAFTGQLLEPLGRHGAGIHFKGKSSKGKSTAVFIACSVWGNPESYYHTWRNTSNALEQTAFTHNDGLLVLDEIGEIPNPKDLGNIIYMLINGSGKGRMTKSLTVRETARWRLVFLSSGEKTLSELMNEAGQQAKLGQEIRLINIDIDQSEHGIFDQIDFSENAAQQALLLNSNIKKYYGVAGAAWLQYLTSDKVKVTEIANRLLDEYAQVLIGQHKQGHIIRVANYFALVAVSGEMATIAGITGWKSGTAIRSVQKVFNHWIGNFEQVGDYEDEEILNQVRTFFTLHGSSRFELINTEFSEQTKVFNRMGFVKVEADERQFYVYPEIFKQEICKSLNSKVVAKVLKKYGWIDCDGKLMTKVKRLPESEKVTRLYVFNANVMMNFDIEAKSEIKQSNSSNFSNMFEN</sequence>
<accession>A0A811GDT9</accession>
<dbReference type="InterPro" id="IPR034154">
    <property type="entry name" value="TOPRIM_DnaG/twinkle"/>
</dbReference>
<evidence type="ECO:0000313" key="2">
    <source>
        <dbReference type="EMBL" id="CAB1220986.1"/>
    </source>
</evidence>
<dbReference type="RefSeq" id="WP_254592249.1">
    <property type="nucleotide sequence ID" value="NZ_CADDTS010000046.1"/>
</dbReference>
<evidence type="ECO:0000313" key="3">
    <source>
        <dbReference type="Proteomes" id="UP000489961"/>
    </source>
</evidence>
<reference evidence="2 3" key="1">
    <citation type="submission" date="2020-02" db="EMBL/GenBank/DDBJ databases">
        <authorList>
            <person name="Chaudhuri R."/>
        </authorList>
    </citation>
    <scope>NUCLEOTIDE SEQUENCE [LARGE SCALE GENOMIC DNA]</scope>
    <source>
        <strain evidence="2">SFB21</strain>
    </source>
</reference>
<feature type="domain" description="DUF927" evidence="1">
    <location>
        <begin position="247"/>
        <end position="527"/>
    </location>
</feature>
<dbReference type="Pfam" id="PF06048">
    <property type="entry name" value="DUF927"/>
    <property type="match status" value="1"/>
</dbReference>
<name>A0A811GDT9_9GAMM</name>
<dbReference type="InterPro" id="IPR009270">
    <property type="entry name" value="DUF927"/>
</dbReference>
<organism evidence="2 3">
    <name type="scientific">Acinetobacter bouvetii</name>
    <dbReference type="NCBI Taxonomy" id="202951"/>
    <lineage>
        <taxon>Bacteria</taxon>
        <taxon>Pseudomonadati</taxon>
        <taxon>Pseudomonadota</taxon>
        <taxon>Gammaproteobacteria</taxon>
        <taxon>Moraxellales</taxon>
        <taxon>Moraxellaceae</taxon>
        <taxon>Acinetobacter</taxon>
    </lineage>
</organism>
<protein>
    <recommendedName>
        <fullName evidence="1">DUF927 domain-containing protein</fullName>
    </recommendedName>
</protein>
<dbReference type="Gene3D" id="3.40.1360.10">
    <property type="match status" value="1"/>
</dbReference>
<dbReference type="EMBL" id="CADDTS010000046">
    <property type="protein sequence ID" value="CAB1220986.1"/>
    <property type="molecule type" value="Genomic_DNA"/>
</dbReference>
<gene>
    <name evidence="2" type="ORF">SFB21_2687</name>
</gene>
<proteinExistence type="predicted"/>
<dbReference type="CDD" id="cd01029">
    <property type="entry name" value="TOPRIM_primases"/>
    <property type="match status" value="1"/>
</dbReference>
<comment type="caution">
    <text evidence="2">The sequence shown here is derived from an EMBL/GenBank/DDBJ whole genome shotgun (WGS) entry which is preliminary data.</text>
</comment>
<dbReference type="AlphaFoldDB" id="A0A811GDT9"/>
<dbReference type="Proteomes" id="UP000489961">
    <property type="component" value="Unassembled WGS sequence"/>
</dbReference>